<keyword evidence="2" id="KW-1133">Transmembrane helix</keyword>
<feature type="region of interest" description="Disordered" evidence="1">
    <location>
        <begin position="1"/>
        <end position="22"/>
    </location>
</feature>
<name>A0A0C9U099_SPHS4</name>
<dbReference type="HOGENOM" id="CLU_1826514_0_0_1"/>
<accession>A0A0C9U099</accession>
<sequence>MARKLRAASINGRATSPMPGGGAISIYRALGGSEWESEMDGTDTEDDEEKERPYEEKLFASYPSRGEFSFHFCLWGGRDLGPSWLQHRCDGDGNAPLSTPAHLSVIFNPHVVCEVVLWVDALVFIIASILFLLLLHLEAQH</sequence>
<evidence type="ECO:0000256" key="2">
    <source>
        <dbReference type="SAM" id="Phobius"/>
    </source>
</evidence>
<keyword evidence="4" id="KW-1185">Reference proteome</keyword>
<organism evidence="3 4">
    <name type="scientific">Sphaerobolus stellatus (strain SS14)</name>
    <dbReference type="NCBI Taxonomy" id="990650"/>
    <lineage>
        <taxon>Eukaryota</taxon>
        <taxon>Fungi</taxon>
        <taxon>Dikarya</taxon>
        <taxon>Basidiomycota</taxon>
        <taxon>Agaricomycotina</taxon>
        <taxon>Agaricomycetes</taxon>
        <taxon>Phallomycetidae</taxon>
        <taxon>Geastrales</taxon>
        <taxon>Sphaerobolaceae</taxon>
        <taxon>Sphaerobolus</taxon>
    </lineage>
</organism>
<evidence type="ECO:0000313" key="3">
    <source>
        <dbReference type="EMBL" id="KIJ36183.1"/>
    </source>
</evidence>
<keyword evidence="2" id="KW-0472">Membrane</keyword>
<dbReference type="Proteomes" id="UP000054279">
    <property type="component" value="Unassembled WGS sequence"/>
</dbReference>
<protein>
    <submittedName>
        <fullName evidence="3">Uncharacterized protein</fullName>
    </submittedName>
</protein>
<gene>
    <name evidence="3" type="ORF">M422DRAFT_34420</name>
</gene>
<dbReference type="AlphaFoldDB" id="A0A0C9U099"/>
<feature type="transmembrane region" description="Helical" evidence="2">
    <location>
        <begin position="115"/>
        <end position="135"/>
    </location>
</feature>
<dbReference type="EMBL" id="KN837181">
    <property type="protein sequence ID" value="KIJ36183.1"/>
    <property type="molecule type" value="Genomic_DNA"/>
</dbReference>
<proteinExistence type="predicted"/>
<evidence type="ECO:0000313" key="4">
    <source>
        <dbReference type="Proteomes" id="UP000054279"/>
    </source>
</evidence>
<reference evidence="3 4" key="1">
    <citation type="submission" date="2014-06" db="EMBL/GenBank/DDBJ databases">
        <title>Evolutionary Origins and Diversification of the Mycorrhizal Mutualists.</title>
        <authorList>
            <consortium name="DOE Joint Genome Institute"/>
            <consortium name="Mycorrhizal Genomics Consortium"/>
            <person name="Kohler A."/>
            <person name="Kuo A."/>
            <person name="Nagy L.G."/>
            <person name="Floudas D."/>
            <person name="Copeland A."/>
            <person name="Barry K.W."/>
            <person name="Cichocki N."/>
            <person name="Veneault-Fourrey C."/>
            <person name="LaButti K."/>
            <person name="Lindquist E.A."/>
            <person name="Lipzen A."/>
            <person name="Lundell T."/>
            <person name="Morin E."/>
            <person name="Murat C."/>
            <person name="Riley R."/>
            <person name="Ohm R."/>
            <person name="Sun H."/>
            <person name="Tunlid A."/>
            <person name="Henrissat B."/>
            <person name="Grigoriev I.V."/>
            <person name="Hibbett D.S."/>
            <person name="Martin F."/>
        </authorList>
    </citation>
    <scope>NUCLEOTIDE SEQUENCE [LARGE SCALE GENOMIC DNA]</scope>
    <source>
        <strain evidence="3 4">SS14</strain>
    </source>
</reference>
<keyword evidence="2" id="KW-0812">Transmembrane</keyword>
<evidence type="ECO:0000256" key="1">
    <source>
        <dbReference type="SAM" id="MobiDB-lite"/>
    </source>
</evidence>